<dbReference type="EMBL" id="CDMZ01001988">
    <property type="protein sequence ID" value="CEM40183.1"/>
    <property type="molecule type" value="Genomic_DNA"/>
</dbReference>
<sequence length="804" mass="85868">MDTASHYSNTCVANTHYIPVSSAPPHESTLGQARLRISQERLRDSDKGPNKYLPLGDREREENRDFYTQALITEFSASKKPILELLTDFYIAHSRDTALPSLSQTAGTRETDPEIEERLATAVAVALRYFVSVGARVHCADTCRRTPLHYAAACGFPVLCRLLLELGALESLLATDEDGRTPLHWAAAAGCAECAAEILRAARRVRMAGVGRRAGKCELECGGLAACLCKGDKRGLFPVHVAATAGHLRCLEVLVCLHEGAGVESVGEKPGKTPLHLAAARGRLEAVRLLLSLGASPYAVAANGGTPLHFAVRGGHVLVVLQILSTADALRKRGSSEMMAEWSSVSSAQRGLPDIRVLRTARGVRGIDMAVTSSMKRALTALPEEVSQLMVAFEERDTQEKQKLSTLIHKFRPAPRGQSRSPHKTTPSPLPPNSELPPPPSPPKKNGRSSPLGVGGMNLGEGGLPIQISDGGGSASPPTSHRCMPLLLSVSEGMGGRSGESLGVGVGVLAPPPSRVFGMRCGRPSAGGGYSCASAVRRVSGALNPSKGQGEGVGRSGEGLSKREASLDSSHHPPQCPLLSPVATSVMPDHLSLECLVKRGMLPLVSGGVCFFRLRVEELEGALDRSKSVQFVSLPSQSPFVSIKEEGGEREEGEEGGKERHATGKVHLSLTCWRYEAVSAVSSDAVQTQQGKRKTATGGKGVHSAACRLLLPPRHRDRRLFVPGKRYRFSVACAFHTGKTSAFSRPSPVVFVPSWECATPGCHAVPFVPDERREDPPGRGEGHRFAWCLACGLRQFGNLYMYAS</sequence>
<feature type="compositionally biased region" description="Gly residues" evidence="4">
    <location>
        <begin position="453"/>
        <end position="463"/>
    </location>
</feature>
<dbReference type="PROSITE" id="PS50088">
    <property type="entry name" value="ANK_REPEAT"/>
    <property type="match status" value="2"/>
</dbReference>
<dbReference type="SMART" id="SM00248">
    <property type="entry name" value="ANK"/>
    <property type="match status" value="5"/>
</dbReference>
<accession>A0A0G4H8E0</accession>
<evidence type="ECO:0000256" key="3">
    <source>
        <dbReference type="PROSITE-ProRule" id="PRU00023"/>
    </source>
</evidence>
<organism evidence="5">
    <name type="scientific">Chromera velia CCMP2878</name>
    <dbReference type="NCBI Taxonomy" id="1169474"/>
    <lineage>
        <taxon>Eukaryota</taxon>
        <taxon>Sar</taxon>
        <taxon>Alveolata</taxon>
        <taxon>Colpodellida</taxon>
        <taxon>Chromeraceae</taxon>
        <taxon>Chromera</taxon>
    </lineage>
</organism>
<feature type="region of interest" description="Disordered" evidence="4">
    <location>
        <begin position="642"/>
        <end position="661"/>
    </location>
</feature>
<dbReference type="PROSITE" id="PS50297">
    <property type="entry name" value="ANK_REP_REGION"/>
    <property type="match status" value="2"/>
</dbReference>
<evidence type="ECO:0000313" key="5">
    <source>
        <dbReference type="EMBL" id="CEM40183.1"/>
    </source>
</evidence>
<feature type="region of interest" description="Disordered" evidence="4">
    <location>
        <begin position="543"/>
        <end position="575"/>
    </location>
</feature>
<proteinExistence type="predicted"/>
<feature type="compositionally biased region" description="Basic and acidic residues" evidence="4">
    <location>
        <begin position="560"/>
        <end position="571"/>
    </location>
</feature>
<evidence type="ECO:0000256" key="4">
    <source>
        <dbReference type="SAM" id="MobiDB-lite"/>
    </source>
</evidence>
<reference evidence="5" key="1">
    <citation type="submission" date="2014-11" db="EMBL/GenBank/DDBJ databases">
        <authorList>
            <person name="Otto D Thomas"/>
            <person name="Naeem Raeece"/>
        </authorList>
    </citation>
    <scope>NUCLEOTIDE SEQUENCE</scope>
</reference>
<feature type="repeat" description="ANK" evidence="3">
    <location>
        <begin position="270"/>
        <end position="302"/>
    </location>
</feature>
<dbReference type="InterPro" id="IPR002110">
    <property type="entry name" value="Ankyrin_rpt"/>
</dbReference>
<dbReference type="SUPFAM" id="SSF48403">
    <property type="entry name" value="Ankyrin repeat"/>
    <property type="match status" value="1"/>
</dbReference>
<feature type="region of interest" description="Disordered" evidence="4">
    <location>
        <begin position="401"/>
        <end position="480"/>
    </location>
</feature>
<feature type="compositionally biased region" description="Pro residues" evidence="4">
    <location>
        <begin position="428"/>
        <end position="443"/>
    </location>
</feature>
<keyword evidence="1" id="KW-0677">Repeat</keyword>
<dbReference type="Pfam" id="PF12796">
    <property type="entry name" value="Ank_2"/>
    <property type="match status" value="2"/>
</dbReference>
<feature type="region of interest" description="Disordered" evidence="4">
    <location>
        <begin position="39"/>
        <end position="58"/>
    </location>
</feature>
<evidence type="ECO:0000256" key="1">
    <source>
        <dbReference type="ARBA" id="ARBA00022737"/>
    </source>
</evidence>
<protein>
    <submittedName>
        <fullName evidence="5">Uncharacterized protein</fullName>
    </submittedName>
</protein>
<feature type="compositionally biased region" description="Basic and acidic residues" evidence="4">
    <location>
        <begin position="39"/>
        <end position="49"/>
    </location>
</feature>
<dbReference type="PANTHER" id="PTHR24198">
    <property type="entry name" value="ANKYRIN REPEAT AND PROTEIN KINASE DOMAIN-CONTAINING PROTEIN"/>
    <property type="match status" value="1"/>
</dbReference>
<name>A0A0G4H8E0_9ALVE</name>
<gene>
    <name evidence="5" type="ORF">Cvel_25115</name>
</gene>
<dbReference type="VEuPathDB" id="CryptoDB:Cvel_25115"/>
<dbReference type="Gene3D" id="1.25.40.20">
    <property type="entry name" value="Ankyrin repeat-containing domain"/>
    <property type="match status" value="2"/>
</dbReference>
<dbReference type="PANTHER" id="PTHR24198:SF165">
    <property type="entry name" value="ANKYRIN REPEAT-CONTAINING PROTEIN-RELATED"/>
    <property type="match status" value="1"/>
</dbReference>
<dbReference type="AlphaFoldDB" id="A0A0G4H8E0"/>
<feature type="repeat" description="ANK" evidence="3">
    <location>
        <begin position="303"/>
        <end position="324"/>
    </location>
</feature>
<evidence type="ECO:0000256" key="2">
    <source>
        <dbReference type="ARBA" id="ARBA00023043"/>
    </source>
</evidence>
<keyword evidence="2 3" id="KW-0040">ANK repeat</keyword>
<dbReference type="InterPro" id="IPR036770">
    <property type="entry name" value="Ankyrin_rpt-contain_sf"/>
</dbReference>